<keyword evidence="4" id="KW-1185">Reference proteome</keyword>
<protein>
    <recommendedName>
        <fullName evidence="5">Dienelactone hydrolase domain-containing protein</fullName>
    </recommendedName>
</protein>
<keyword evidence="2" id="KW-0378">Hydrolase</keyword>
<evidence type="ECO:0000256" key="2">
    <source>
        <dbReference type="ARBA" id="ARBA00022801"/>
    </source>
</evidence>
<proteinExistence type="predicted"/>
<evidence type="ECO:0000256" key="1">
    <source>
        <dbReference type="ARBA" id="ARBA00022729"/>
    </source>
</evidence>
<dbReference type="InterPro" id="IPR050955">
    <property type="entry name" value="Plant_Biomass_Hydrol_Est"/>
</dbReference>
<dbReference type="SUPFAM" id="SSF53474">
    <property type="entry name" value="alpha/beta-Hydrolases"/>
    <property type="match status" value="1"/>
</dbReference>
<dbReference type="Proteomes" id="UP000295375">
    <property type="component" value="Unassembled WGS sequence"/>
</dbReference>
<dbReference type="RefSeq" id="WP_133592836.1">
    <property type="nucleotide sequence ID" value="NZ_CP037953.1"/>
</dbReference>
<dbReference type="InterPro" id="IPR029058">
    <property type="entry name" value="AB_hydrolase_fold"/>
</dbReference>
<dbReference type="Gene3D" id="3.40.50.1820">
    <property type="entry name" value="alpha/beta hydrolase"/>
    <property type="match status" value="1"/>
</dbReference>
<comment type="caution">
    <text evidence="3">The sequence shown here is derived from an EMBL/GenBank/DDBJ whole genome shotgun (WGS) entry which is preliminary data.</text>
</comment>
<evidence type="ECO:0008006" key="5">
    <source>
        <dbReference type="Google" id="ProtNLM"/>
    </source>
</evidence>
<sequence length="414" mass="47038">MLSVIALASQLALAIPPHPFSIGNPTQRLSALEQHRQRLGSFDAMYQYLKQGDQHKSLDAGQRQLRTHHLDGKPFYYTLIPPQRIIEGKRYPAIFYLHGDVTAQRWRRNGRWWPFYDLVKQEEYFQIFPAGWHEARWWSDLQVENLRGILNELKAEYAIDSNRIFLTGLSDGGSGIFYIAARTPDLFALVAPAIGSPTVISSAVNGANQETYPINYLNTRMLIVNGTADRLYPADAIEIYANYFRSLGVDVEFIAVSGSHSYPTFRHAHDLMLAKAASISRNPFPETVVMEVDENTAYRRAHWLVVDKISQPTKENLLKGLMEQDNPRAIVEAQASGNMINVYSYSAEQFTILISPEQFDLNRPLTIYVNREKAFEQLISPDIDTLVEYAAKDMDPARLYAKALKFSVKMDAAN</sequence>
<dbReference type="GO" id="GO:0016787">
    <property type="term" value="F:hydrolase activity"/>
    <property type="evidence" value="ECO:0007669"/>
    <property type="project" value="UniProtKB-KW"/>
</dbReference>
<dbReference type="OrthoDB" id="9764953at2"/>
<evidence type="ECO:0000313" key="3">
    <source>
        <dbReference type="EMBL" id="TDQ45060.1"/>
    </source>
</evidence>
<reference evidence="3 4" key="1">
    <citation type="submission" date="2019-03" db="EMBL/GenBank/DDBJ databases">
        <title>Genomic Encyclopedia of Type Strains, Phase IV (KMG-IV): sequencing the most valuable type-strain genomes for metagenomic binning, comparative biology and taxonomic classification.</title>
        <authorList>
            <person name="Goeker M."/>
        </authorList>
    </citation>
    <scope>NUCLEOTIDE SEQUENCE [LARGE SCALE GENOMIC DNA]</scope>
    <source>
        <strain evidence="3 4">DSM 103792</strain>
    </source>
</reference>
<organism evidence="3 4">
    <name type="scientific">Permianibacter aggregans</name>
    <dbReference type="NCBI Taxonomy" id="1510150"/>
    <lineage>
        <taxon>Bacteria</taxon>
        <taxon>Pseudomonadati</taxon>
        <taxon>Pseudomonadota</taxon>
        <taxon>Gammaproteobacteria</taxon>
        <taxon>Pseudomonadales</taxon>
        <taxon>Pseudomonadaceae</taxon>
        <taxon>Permianibacter</taxon>
    </lineage>
</organism>
<dbReference type="EMBL" id="SNYM01000021">
    <property type="protein sequence ID" value="TDQ45060.1"/>
    <property type="molecule type" value="Genomic_DNA"/>
</dbReference>
<keyword evidence="1" id="KW-0732">Signal</keyword>
<dbReference type="AlphaFoldDB" id="A0A4R6UE68"/>
<dbReference type="PANTHER" id="PTHR43037">
    <property type="entry name" value="UNNAMED PRODUCT-RELATED"/>
    <property type="match status" value="1"/>
</dbReference>
<name>A0A4R6UE68_9GAMM</name>
<accession>A0A4R6UE68</accession>
<dbReference type="PANTHER" id="PTHR43037:SF5">
    <property type="entry name" value="FERULOYL ESTERASE"/>
    <property type="match status" value="1"/>
</dbReference>
<evidence type="ECO:0000313" key="4">
    <source>
        <dbReference type="Proteomes" id="UP000295375"/>
    </source>
</evidence>
<gene>
    <name evidence="3" type="ORF">EV696_12119</name>
</gene>